<organism evidence="2 3">
    <name type="scientific">Colletotrichum paranaense</name>
    <dbReference type="NCBI Taxonomy" id="1914294"/>
    <lineage>
        <taxon>Eukaryota</taxon>
        <taxon>Fungi</taxon>
        <taxon>Dikarya</taxon>
        <taxon>Ascomycota</taxon>
        <taxon>Pezizomycotina</taxon>
        <taxon>Sordariomycetes</taxon>
        <taxon>Hypocreomycetidae</taxon>
        <taxon>Glomerellales</taxon>
        <taxon>Glomerellaceae</taxon>
        <taxon>Colletotrichum</taxon>
        <taxon>Colletotrichum acutatum species complex</taxon>
    </lineage>
</organism>
<feature type="compositionally biased region" description="Polar residues" evidence="1">
    <location>
        <begin position="167"/>
        <end position="189"/>
    </location>
</feature>
<feature type="compositionally biased region" description="Polar residues" evidence="1">
    <location>
        <begin position="113"/>
        <end position="134"/>
    </location>
</feature>
<evidence type="ECO:0000256" key="1">
    <source>
        <dbReference type="SAM" id="MobiDB-lite"/>
    </source>
</evidence>
<feature type="compositionally biased region" description="Low complexity" evidence="1">
    <location>
        <begin position="147"/>
        <end position="160"/>
    </location>
</feature>
<gene>
    <name evidence="2" type="ORF">CPAR01_09447</name>
</gene>
<comment type="caution">
    <text evidence="2">The sequence shown here is derived from an EMBL/GenBank/DDBJ whole genome shotgun (WGS) entry which is preliminary data.</text>
</comment>
<proteinExistence type="predicted"/>
<feature type="region of interest" description="Disordered" evidence="1">
    <location>
        <begin position="104"/>
        <end position="189"/>
    </location>
</feature>
<evidence type="ECO:0000313" key="3">
    <source>
        <dbReference type="Proteomes" id="UP001241169"/>
    </source>
</evidence>
<dbReference type="Proteomes" id="UP001241169">
    <property type="component" value="Unassembled WGS sequence"/>
</dbReference>
<keyword evidence="3" id="KW-1185">Reference proteome</keyword>
<accession>A0ABQ9SGV0</accession>
<reference evidence="2 3" key="1">
    <citation type="submission" date="2016-10" db="EMBL/GenBank/DDBJ databases">
        <title>The genome sequence of Colletotrichum fioriniae PJ7.</title>
        <authorList>
            <person name="Baroncelli R."/>
        </authorList>
    </citation>
    <scope>NUCLEOTIDE SEQUENCE [LARGE SCALE GENOMIC DNA]</scope>
    <source>
        <strain evidence="2 3">IMI 384185</strain>
    </source>
</reference>
<dbReference type="RefSeq" id="XP_060347842.1">
    <property type="nucleotide sequence ID" value="XM_060493712.1"/>
</dbReference>
<dbReference type="GeneID" id="85377611"/>
<evidence type="ECO:0000313" key="2">
    <source>
        <dbReference type="EMBL" id="KAK1535905.1"/>
    </source>
</evidence>
<protein>
    <submittedName>
        <fullName evidence="2">Uncharacterized protein</fullName>
    </submittedName>
</protein>
<name>A0ABQ9SGV0_9PEZI</name>
<sequence length="348" mass="38052">MGLLASIRNRRPGAGNPRPPPQASTHVQQPMPYSPATVGPTTYNAPTNLTPIDQENRRLLQLTQSMEEERMREQALVNQIVEAVYRERYGDQWHLHLQNQHLTPLEIRRKPVPSSQSTSRDTSPGASSHYSGTTMKEHAEGSQLNTPSPSSSRSGSQSPHISEHEGSSGQADPSTTFVDGSNHSHVVNAGNNMHPYAAVWPVSYDPPPYTAHRPLSVISEEGTGQTAVQTAARLALLLAAQKQVVPVAVNNKKKLKYEPAPLNHLTRGTMRKKVMGTYDIDPSRSSCSIFPSQMDLFEGPVGLPAVPACTNSYSTQLGLVSVEPFSNESAHRGLDSRYEVIASHFVRQ</sequence>
<feature type="region of interest" description="Disordered" evidence="1">
    <location>
        <begin position="1"/>
        <end position="50"/>
    </location>
</feature>
<feature type="compositionally biased region" description="Polar residues" evidence="1">
    <location>
        <begin position="39"/>
        <end position="50"/>
    </location>
</feature>
<dbReference type="EMBL" id="MOPA01000007">
    <property type="protein sequence ID" value="KAK1535905.1"/>
    <property type="molecule type" value="Genomic_DNA"/>
</dbReference>